<keyword evidence="2" id="KW-1185">Reference proteome</keyword>
<name>A0A4Q9DYQ0_9BACL</name>
<evidence type="ECO:0000313" key="2">
    <source>
        <dbReference type="Proteomes" id="UP000293142"/>
    </source>
</evidence>
<dbReference type="InterPro" id="IPR025833">
    <property type="entry name" value="GDYXXLXY"/>
</dbReference>
<accession>A0A4Q9DYQ0</accession>
<dbReference type="RefSeq" id="WP_131011350.1">
    <property type="nucleotide sequence ID" value="NZ_SIRE01000002.1"/>
</dbReference>
<dbReference type="AlphaFoldDB" id="A0A4Q9DYQ0"/>
<reference evidence="1 2" key="1">
    <citation type="submission" date="2019-02" db="EMBL/GenBank/DDBJ databases">
        <title>Paenibacillus sp. nov., isolated from surface-sterilized tissue of Thalictrum simplex L.</title>
        <authorList>
            <person name="Tuo L."/>
        </authorList>
    </citation>
    <scope>NUCLEOTIDE SEQUENCE [LARGE SCALE GENOMIC DNA]</scope>
    <source>
        <strain evidence="1 2">N2SHLJ1</strain>
    </source>
</reference>
<proteinExistence type="predicted"/>
<evidence type="ECO:0000313" key="1">
    <source>
        <dbReference type="EMBL" id="TBL81565.1"/>
    </source>
</evidence>
<sequence length="173" mass="19212">MAASRWFGSRFTRLLLLTAAQALFLLAIAASYMAVGAWGQEIRLKTEPIDPRDAMYGDYVILNYEISRLKMPLWKEGTAKPEDGQTVYVVVKPEGDIYEPVAVYGSKPAVSADQVALKGRVDYSGYDQFSVKYGLERYYVPEGTGGELEKKAGNTVVRVKVASWGQSRISEIE</sequence>
<dbReference type="Pfam" id="PF14345">
    <property type="entry name" value="GDYXXLXY"/>
    <property type="match status" value="1"/>
</dbReference>
<evidence type="ECO:0008006" key="3">
    <source>
        <dbReference type="Google" id="ProtNLM"/>
    </source>
</evidence>
<dbReference type="EMBL" id="SIRE01000002">
    <property type="protein sequence ID" value="TBL81565.1"/>
    <property type="molecule type" value="Genomic_DNA"/>
</dbReference>
<gene>
    <name evidence="1" type="ORF">EYB31_00695</name>
</gene>
<protein>
    <recommendedName>
        <fullName evidence="3">GDYXXLXY domain-containing protein</fullName>
    </recommendedName>
</protein>
<dbReference type="Proteomes" id="UP000293142">
    <property type="component" value="Unassembled WGS sequence"/>
</dbReference>
<comment type="caution">
    <text evidence="1">The sequence shown here is derived from an EMBL/GenBank/DDBJ whole genome shotgun (WGS) entry which is preliminary data.</text>
</comment>
<organism evidence="1 2">
    <name type="scientific">Paenibacillus thalictri</name>
    <dbReference type="NCBI Taxonomy" id="2527873"/>
    <lineage>
        <taxon>Bacteria</taxon>
        <taxon>Bacillati</taxon>
        <taxon>Bacillota</taxon>
        <taxon>Bacilli</taxon>
        <taxon>Bacillales</taxon>
        <taxon>Paenibacillaceae</taxon>
        <taxon>Paenibacillus</taxon>
    </lineage>
</organism>
<dbReference type="OrthoDB" id="4868247at2"/>